<organism evidence="3 4">
    <name type="scientific">Nonomuraea muscovyensis</name>
    <dbReference type="NCBI Taxonomy" id="1124761"/>
    <lineage>
        <taxon>Bacteria</taxon>
        <taxon>Bacillati</taxon>
        <taxon>Actinomycetota</taxon>
        <taxon>Actinomycetes</taxon>
        <taxon>Streptosporangiales</taxon>
        <taxon>Streptosporangiaceae</taxon>
        <taxon>Nonomuraea</taxon>
    </lineage>
</organism>
<dbReference type="Pfam" id="PF13796">
    <property type="entry name" value="Sensor"/>
    <property type="match status" value="1"/>
</dbReference>
<reference evidence="3 4" key="1">
    <citation type="submission" date="2020-08" db="EMBL/GenBank/DDBJ databases">
        <title>Sequencing the genomes of 1000 actinobacteria strains.</title>
        <authorList>
            <person name="Klenk H.-P."/>
        </authorList>
    </citation>
    <scope>NUCLEOTIDE SEQUENCE [LARGE SCALE GENOMIC DNA]</scope>
    <source>
        <strain evidence="3 4">DSM 45913</strain>
    </source>
</reference>
<evidence type="ECO:0000256" key="1">
    <source>
        <dbReference type="SAM" id="Phobius"/>
    </source>
</evidence>
<accession>A0A7X0C1D4</accession>
<gene>
    <name evidence="3" type="ORF">FHU36_002154</name>
</gene>
<feature type="transmembrane region" description="Helical" evidence="1">
    <location>
        <begin position="164"/>
        <end position="185"/>
    </location>
</feature>
<feature type="domain" description="Putative sensor" evidence="2">
    <location>
        <begin position="14"/>
        <end position="200"/>
    </location>
</feature>
<keyword evidence="1" id="KW-0812">Transmembrane</keyword>
<keyword evidence="1" id="KW-0472">Membrane</keyword>
<dbReference type="RefSeq" id="WP_185083556.1">
    <property type="nucleotide sequence ID" value="NZ_JACHJB010000001.1"/>
</dbReference>
<dbReference type="InterPro" id="IPR025828">
    <property type="entry name" value="Put_sensor_dom"/>
</dbReference>
<evidence type="ECO:0000313" key="4">
    <source>
        <dbReference type="Proteomes" id="UP000583800"/>
    </source>
</evidence>
<dbReference type="AlphaFoldDB" id="A0A7X0C1D4"/>
<comment type="caution">
    <text evidence="3">The sequence shown here is derived from an EMBL/GenBank/DDBJ whole genome shotgun (WGS) entry which is preliminary data.</text>
</comment>
<evidence type="ECO:0000259" key="2">
    <source>
        <dbReference type="Pfam" id="PF13796"/>
    </source>
</evidence>
<proteinExistence type="predicted"/>
<feature type="transmembrane region" description="Helical" evidence="1">
    <location>
        <begin position="106"/>
        <end position="129"/>
    </location>
</feature>
<name>A0A7X0C1D4_9ACTN</name>
<dbReference type="EMBL" id="JACHJB010000001">
    <property type="protein sequence ID" value="MBB6345645.1"/>
    <property type="molecule type" value="Genomic_DNA"/>
</dbReference>
<protein>
    <recommendedName>
        <fullName evidence="2">Putative sensor domain-containing protein</fullName>
    </recommendedName>
</protein>
<evidence type="ECO:0000313" key="3">
    <source>
        <dbReference type="EMBL" id="MBB6345645.1"/>
    </source>
</evidence>
<sequence>MTTLRRRIATDTRYALGGFPAATVSFALVVTGVAAGLGSLVAFVGLPILAATAGAARRFADAEREMVAEVLDRPVGRPDYPAAPPSAGLLRRLANPVAHTQGWLDLLHAVIAFPFAVLSFAVTLTWWVAAVAGLSFPLYGWIIAAIPGVDGGIPQLLGLGDGTAAFIIFNTAVGALFAVTLPPIVHGMALVRATLAQALLTGPARPAVAESYSPYADLLAPRRA</sequence>
<dbReference type="Proteomes" id="UP000583800">
    <property type="component" value="Unassembled WGS sequence"/>
</dbReference>
<keyword evidence="1" id="KW-1133">Transmembrane helix</keyword>
<keyword evidence="4" id="KW-1185">Reference proteome</keyword>